<dbReference type="InterPro" id="IPR009081">
    <property type="entry name" value="PP-bd_ACP"/>
</dbReference>
<dbReference type="InterPro" id="IPR045851">
    <property type="entry name" value="AMP-bd_C_sf"/>
</dbReference>
<dbReference type="CDD" id="cd19545">
    <property type="entry name" value="FUM14_C_NRPS-like"/>
    <property type="match status" value="2"/>
</dbReference>
<sequence length="1961" mass="217030">MRVFSPSLQYSPLVSRQELDRSLFHLFLTREAVEATLPPQLLKPAIIEAAWFILLARYAQSDSLDIQTAKNSKLGSRSTSTTLLTLGSRMPLQEVLQATKNLPTADVYVTKDNGHAFPLAERHLGSSGFQTAIVATKNNTTSPWSELLPCQIIIRHDLEKVSVWVDPRLRMAEDSSLPRRLLAQLEFIAQQLVCEYPDASSPAIVGDLDYFSPADQADAIIHDPPLKPAVTQLLHEVVASITKRRPHAPAICAWDADLTFRELDQLSTALAGQLVREGVRPGILVPLLFAKSAYTHVAQLAVLKAGGAFTTLPADMPTARIEAIVAQLTPDGESGQPFLGLCSPSLTSILEPLVGRVIPIYEDAVAEMTAPVEAVAARAQPHDPAYVIFTSGTTGVPKGVVVEHRHICSSCRYFGGEAMKFGRPGVRQSQFLSYAFDGSIHEIFYTLSNGGCVCVLSEDERLNDVAGAMTRMGVTHTKFTPSIADQMSPEDFPTVRALFLGGEPLTSACVNRWRSYVDEIWNNYGPAECTVQSTVMRCSDPKWASGVIGHAGASRCFIVDPTNPNRRMPRGFNGEILVEGPNVTRGYLRNTMETTRAFVTDLSWAPGRRFYRTGDMGFLDAYGFLVCKGRTDDQVKINGQRMELEEVESQLQGLLPDDSRGVVGAIDISGRGKLLVALIQADGKLLFEHLADEIRSGLATVLPPAFVPSRIFRIDEIPLGATGKTDRKALKKLASELLAKSIATQSQKAESHNIQDDGEQHRRLQQMWAEILKLPVGMLHADSDFILSGGNSLLAMGLAALAQTQYSWDLSVQNIFAHPRLGDMVKMISTRQVSRHHSLIQRSPTKIQVAQAWNLPVGVIHKIYPATPMQENFLALATTNQGAYIMQYTFAIPGNIDLQKLRESWKHVVEAHAILRTRFYHTAAGLSQVVLADDFHWEDQVEVKAADIDDLRQRIKGNLLEPLQPLSQFHLLVDIETHARTLIWTVNHALTDGWTSSRLFAQVHAAYTSGVVVLSAEAYTRFVQESAAMPEGVGSFWQQELDHGPVLEYPTLPYAQFRTNTHSRCVGRLAIESRPASRHTVPLMVRAAWAITVSTMTQQEDVIFGVNLSGRQEYPDVVGPTVTTVPLRTTVHRALTVAEFLDNLRVQSVRMMPFEQTGLRRIGAIAEGRLRTYCSFQNSLVVQLPREAVVGSQPSTLDLDWMKPTQLDTISAQGLVVNCLIESPSAVDVWMNYDNRVLSEEDTRELMDRFLDILSRVLGGETQTIADVCSIRASFNNTDSAPANGRVVEYLGRSVDTARVESLIAEILKIDPDACCVERIRVNEHTDYYNLAAFIQTKHDERLFARHAAGWQSELGKYLPSYMIPTHYYPLSTSELVSAKSHQELENIAWNYSIRPAYSSKKAEPACEPSAFPTDLSPVEQILMHRWSEVLGRPDISVNDNFLLLGGDSIKVMRLVAAARAANLRLSVTFALQHPVFRQMAAGATVIGSQPINDVQPWSLVGGKEVLVGVQDVIEQQSGYRLDDDELEDVFPVTAYQKATFLDSLRTPGTCVLQTRYRLASDINLSRMQKAWELVGRRYPCLRTRMVCPSPNEMLQTVVRMTSQLRALHVSTLEELRGHVQQTVFGMTKLGASLNEGVVAKVGEGDNQEIYFIWTIHHAVFDASTLQAIRKALVEAYYGDDSGFSHQPVPLWEYIGFLQSQDTAAAAQYWKRYLKGAIPSIFPHYPSPEYKVQPHATHRLELTPQRPAQQSITMATIIHAAWGLAISSLTRTSEVTYQHLLSGRTAAADKIDGIAGPTITVVPVRIKVGQRLHATLRGFLAEIQAQAAARMPHEGIGLEQIAALTPETAKLCQLFHHMLIIHCGNGEKDQEKQQKASGVEQSGLLNTKIDESMDLDGYLGLIVQVTVQPTGVTIDLKWDEILIPRTLIEILGARMTLLLRAMVEGDQSVTVKELQRKCTAV</sequence>
<accession>A0A0U1MBS3</accession>
<dbReference type="OMA" id="IQYTMLY"/>
<dbReference type="Proteomes" id="UP000054383">
    <property type="component" value="Unassembled WGS sequence"/>
</dbReference>
<dbReference type="PROSITE" id="PS00012">
    <property type="entry name" value="PHOSPHOPANTETHEINE"/>
    <property type="match status" value="2"/>
</dbReference>
<keyword evidence="2" id="KW-0597">Phosphoprotein</keyword>
<evidence type="ECO:0000256" key="4">
    <source>
        <dbReference type="ARBA" id="ARBA00029454"/>
    </source>
</evidence>
<dbReference type="InterPro" id="IPR020845">
    <property type="entry name" value="AMP-binding_CS"/>
</dbReference>
<dbReference type="Pfam" id="PF00668">
    <property type="entry name" value="Condensation"/>
    <property type="match status" value="2"/>
</dbReference>
<comment type="similarity">
    <text evidence="4">Belongs to the NRP synthetase family.</text>
</comment>
<evidence type="ECO:0000256" key="2">
    <source>
        <dbReference type="ARBA" id="ARBA00022553"/>
    </source>
</evidence>
<dbReference type="GO" id="GO:0043041">
    <property type="term" value="P:amino acid activation for nonribosomal peptide biosynthetic process"/>
    <property type="evidence" value="ECO:0007669"/>
    <property type="project" value="TreeGrafter"/>
</dbReference>
<dbReference type="InterPro" id="IPR036736">
    <property type="entry name" value="ACP-like_sf"/>
</dbReference>
<evidence type="ECO:0000313" key="7">
    <source>
        <dbReference type="Proteomes" id="UP000054383"/>
    </source>
</evidence>
<organism evidence="6 7">
    <name type="scientific">Talaromyces islandicus</name>
    <name type="common">Penicillium islandicum</name>
    <dbReference type="NCBI Taxonomy" id="28573"/>
    <lineage>
        <taxon>Eukaryota</taxon>
        <taxon>Fungi</taxon>
        <taxon>Dikarya</taxon>
        <taxon>Ascomycota</taxon>
        <taxon>Pezizomycotina</taxon>
        <taxon>Eurotiomycetes</taxon>
        <taxon>Eurotiomycetidae</taxon>
        <taxon>Eurotiales</taxon>
        <taxon>Trichocomaceae</taxon>
        <taxon>Talaromyces</taxon>
        <taxon>Talaromyces sect. Islandici</taxon>
    </lineage>
</organism>
<dbReference type="GO" id="GO:0044550">
    <property type="term" value="P:secondary metabolite biosynthetic process"/>
    <property type="evidence" value="ECO:0007669"/>
    <property type="project" value="TreeGrafter"/>
</dbReference>
<keyword evidence="1" id="KW-0596">Phosphopantetheine</keyword>
<dbReference type="PROSITE" id="PS00455">
    <property type="entry name" value="AMP_BINDING"/>
    <property type="match status" value="1"/>
</dbReference>
<dbReference type="Gene3D" id="3.30.559.30">
    <property type="entry name" value="Nonribosomal peptide synthetase, condensation domain"/>
    <property type="match status" value="2"/>
</dbReference>
<dbReference type="SUPFAM" id="SSF56801">
    <property type="entry name" value="Acetyl-CoA synthetase-like"/>
    <property type="match status" value="1"/>
</dbReference>
<dbReference type="PANTHER" id="PTHR45527:SF16">
    <property type="entry name" value="NONRIBOSOMAL PEPTIDE SYNTHASE ATNA-RELATED"/>
    <property type="match status" value="1"/>
</dbReference>
<dbReference type="Gene3D" id="3.30.300.30">
    <property type="match status" value="1"/>
</dbReference>
<dbReference type="SUPFAM" id="SSF47336">
    <property type="entry name" value="ACP-like"/>
    <property type="match status" value="2"/>
</dbReference>
<dbReference type="EMBL" id="CVMT01000012">
    <property type="protein sequence ID" value="CRG92450.1"/>
    <property type="molecule type" value="Genomic_DNA"/>
</dbReference>
<keyword evidence="7" id="KW-1185">Reference proteome</keyword>
<dbReference type="InterPro" id="IPR006162">
    <property type="entry name" value="Ppantetheine_attach_site"/>
</dbReference>
<dbReference type="PROSITE" id="PS50075">
    <property type="entry name" value="CARRIER"/>
    <property type="match status" value="2"/>
</dbReference>
<dbReference type="SUPFAM" id="SSF52777">
    <property type="entry name" value="CoA-dependent acyltransferases"/>
    <property type="match status" value="4"/>
</dbReference>
<dbReference type="Gene3D" id="3.30.559.10">
    <property type="entry name" value="Chloramphenicol acetyltransferase-like domain"/>
    <property type="match status" value="2"/>
</dbReference>
<dbReference type="InterPro" id="IPR042099">
    <property type="entry name" value="ANL_N_sf"/>
</dbReference>
<dbReference type="GO" id="GO:0031177">
    <property type="term" value="F:phosphopantetheine binding"/>
    <property type="evidence" value="ECO:0007669"/>
    <property type="project" value="TreeGrafter"/>
</dbReference>
<dbReference type="InterPro" id="IPR023213">
    <property type="entry name" value="CAT-like_dom_sf"/>
</dbReference>
<dbReference type="Gene3D" id="1.10.1200.10">
    <property type="entry name" value="ACP-like"/>
    <property type="match status" value="2"/>
</dbReference>
<feature type="domain" description="Carrier" evidence="5">
    <location>
        <begin position="1414"/>
        <end position="1488"/>
    </location>
</feature>
<dbReference type="GO" id="GO:0016874">
    <property type="term" value="F:ligase activity"/>
    <property type="evidence" value="ECO:0007669"/>
    <property type="project" value="UniProtKB-KW"/>
</dbReference>
<dbReference type="OrthoDB" id="416786at2759"/>
<evidence type="ECO:0000313" key="6">
    <source>
        <dbReference type="EMBL" id="CRG92450.1"/>
    </source>
</evidence>
<dbReference type="PANTHER" id="PTHR45527">
    <property type="entry name" value="NONRIBOSOMAL PEPTIDE SYNTHETASE"/>
    <property type="match status" value="1"/>
</dbReference>
<dbReference type="STRING" id="28573.A0A0U1MBS3"/>
<evidence type="ECO:0000259" key="5">
    <source>
        <dbReference type="PROSITE" id="PS50075"/>
    </source>
</evidence>
<dbReference type="GO" id="GO:0005737">
    <property type="term" value="C:cytoplasm"/>
    <property type="evidence" value="ECO:0007669"/>
    <property type="project" value="TreeGrafter"/>
</dbReference>
<gene>
    <name evidence="6" type="ORF">PISL3812_09510</name>
</gene>
<dbReference type="Pfam" id="PF00550">
    <property type="entry name" value="PP-binding"/>
    <property type="match status" value="2"/>
</dbReference>
<dbReference type="Pfam" id="PF00501">
    <property type="entry name" value="AMP-binding"/>
    <property type="match status" value="1"/>
</dbReference>
<feature type="domain" description="Carrier" evidence="5">
    <location>
        <begin position="755"/>
        <end position="832"/>
    </location>
</feature>
<name>A0A0U1MBS3_TALIS</name>
<dbReference type="InterPro" id="IPR001242">
    <property type="entry name" value="Condensation_dom"/>
</dbReference>
<evidence type="ECO:0000256" key="1">
    <source>
        <dbReference type="ARBA" id="ARBA00022450"/>
    </source>
</evidence>
<keyword evidence="3" id="KW-0436">Ligase</keyword>
<proteinExistence type="inferred from homology"/>
<dbReference type="InterPro" id="IPR000873">
    <property type="entry name" value="AMP-dep_synth/lig_dom"/>
</dbReference>
<reference evidence="6 7" key="1">
    <citation type="submission" date="2015-04" db="EMBL/GenBank/DDBJ databases">
        <authorList>
            <person name="Syromyatnikov M.Y."/>
            <person name="Popov V.N."/>
        </authorList>
    </citation>
    <scope>NUCLEOTIDE SEQUENCE [LARGE SCALE GENOMIC DNA]</scope>
    <source>
        <strain evidence="6">WF-38-12</strain>
    </source>
</reference>
<dbReference type="Gene3D" id="3.40.50.12780">
    <property type="entry name" value="N-terminal domain of ligase-like"/>
    <property type="match status" value="1"/>
</dbReference>
<dbReference type="CDD" id="cd05918">
    <property type="entry name" value="A_NRPS_SidN3_like"/>
    <property type="match status" value="1"/>
</dbReference>
<protein>
    <recommendedName>
        <fullName evidence="5">Carrier domain-containing protein</fullName>
    </recommendedName>
</protein>
<evidence type="ECO:0000256" key="3">
    <source>
        <dbReference type="ARBA" id="ARBA00022598"/>
    </source>
</evidence>